<dbReference type="GO" id="GO:0016787">
    <property type="term" value="F:hydrolase activity"/>
    <property type="evidence" value="ECO:0007669"/>
    <property type="project" value="UniProtKB-KW"/>
</dbReference>
<proteinExistence type="predicted"/>
<gene>
    <name evidence="4" type="ORF">Pan181_04090</name>
</gene>
<name>A0A518AHL9_9BACT</name>
<accession>A0A518AHL9</accession>
<comment type="cofactor">
    <cofactor evidence="1">
        <name>Mg(2+)</name>
        <dbReference type="ChEBI" id="CHEBI:18420"/>
    </cofactor>
</comment>
<evidence type="ECO:0000313" key="4">
    <source>
        <dbReference type="EMBL" id="QDU54229.1"/>
    </source>
</evidence>
<evidence type="ECO:0000256" key="2">
    <source>
        <dbReference type="ARBA" id="ARBA00022801"/>
    </source>
</evidence>
<dbReference type="KEGG" id="amuc:Pan181_04090"/>
<dbReference type="Gene3D" id="3.90.79.10">
    <property type="entry name" value="Nucleoside Triphosphate Pyrophosphohydrolase"/>
    <property type="match status" value="1"/>
</dbReference>
<keyword evidence="2" id="KW-0378">Hydrolase</keyword>
<dbReference type="AlphaFoldDB" id="A0A518AHL9"/>
<feature type="domain" description="Nudix hydrolase" evidence="3">
    <location>
        <begin position="7"/>
        <end position="139"/>
    </location>
</feature>
<dbReference type="InterPro" id="IPR015797">
    <property type="entry name" value="NUDIX_hydrolase-like_dom_sf"/>
</dbReference>
<evidence type="ECO:0000313" key="5">
    <source>
        <dbReference type="Proteomes" id="UP000315750"/>
    </source>
</evidence>
<keyword evidence="5" id="KW-1185">Reference proteome</keyword>
<dbReference type="Proteomes" id="UP000315750">
    <property type="component" value="Chromosome"/>
</dbReference>
<evidence type="ECO:0000259" key="3">
    <source>
        <dbReference type="PROSITE" id="PS51462"/>
    </source>
</evidence>
<dbReference type="PANTHER" id="PTHR43046">
    <property type="entry name" value="GDP-MANNOSE MANNOSYL HYDROLASE"/>
    <property type="match status" value="1"/>
</dbReference>
<dbReference type="PROSITE" id="PS00893">
    <property type="entry name" value="NUDIX_BOX"/>
    <property type="match status" value="1"/>
</dbReference>
<dbReference type="OrthoDB" id="9786141at2"/>
<organism evidence="4 5">
    <name type="scientific">Aeoliella mucimassa</name>
    <dbReference type="NCBI Taxonomy" id="2527972"/>
    <lineage>
        <taxon>Bacteria</taxon>
        <taxon>Pseudomonadati</taxon>
        <taxon>Planctomycetota</taxon>
        <taxon>Planctomycetia</taxon>
        <taxon>Pirellulales</taxon>
        <taxon>Lacipirellulaceae</taxon>
        <taxon>Aeoliella</taxon>
    </lineage>
</organism>
<dbReference type="PROSITE" id="PS51462">
    <property type="entry name" value="NUDIX"/>
    <property type="match status" value="1"/>
</dbReference>
<dbReference type="InterPro" id="IPR020084">
    <property type="entry name" value="NUDIX_hydrolase_CS"/>
</dbReference>
<dbReference type="Pfam" id="PF00293">
    <property type="entry name" value="NUDIX"/>
    <property type="match status" value="1"/>
</dbReference>
<dbReference type="InterPro" id="IPR000086">
    <property type="entry name" value="NUDIX_hydrolase_dom"/>
</dbReference>
<sequence length="162" mass="18673">MTMKKRKRKLRVRAVIVREGHLLLCRHDDRDIAFLPGGRVERGERLDLALRREIMEETGAPIEQLDYLGAVEHRWYEASRPVHDLNHFFAAECPALTPTYTPECEDEGVHLVWVEVAQVPQQAIYPQTAKRCLVDWLSGERATWWGVEDDWPVEASDGDKVG</sequence>
<reference evidence="4 5" key="1">
    <citation type="submission" date="2019-02" db="EMBL/GenBank/DDBJ databases">
        <title>Deep-cultivation of Planctomycetes and their phenomic and genomic characterization uncovers novel biology.</title>
        <authorList>
            <person name="Wiegand S."/>
            <person name="Jogler M."/>
            <person name="Boedeker C."/>
            <person name="Pinto D."/>
            <person name="Vollmers J."/>
            <person name="Rivas-Marin E."/>
            <person name="Kohn T."/>
            <person name="Peeters S.H."/>
            <person name="Heuer A."/>
            <person name="Rast P."/>
            <person name="Oberbeckmann S."/>
            <person name="Bunk B."/>
            <person name="Jeske O."/>
            <person name="Meyerdierks A."/>
            <person name="Storesund J.E."/>
            <person name="Kallscheuer N."/>
            <person name="Luecker S."/>
            <person name="Lage O.M."/>
            <person name="Pohl T."/>
            <person name="Merkel B.J."/>
            <person name="Hornburger P."/>
            <person name="Mueller R.-W."/>
            <person name="Bruemmer F."/>
            <person name="Labrenz M."/>
            <person name="Spormann A.M."/>
            <person name="Op den Camp H."/>
            <person name="Overmann J."/>
            <person name="Amann R."/>
            <person name="Jetten M.S.M."/>
            <person name="Mascher T."/>
            <person name="Medema M.H."/>
            <person name="Devos D.P."/>
            <person name="Kaster A.-K."/>
            <person name="Ovreas L."/>
            <person name="Rohde M."/>
            <person name="Galperin M.Y."/>
            <person name="Jogler C."/>
        </authorList>
    </citation>
    <scope>NUCLEOTIDE SEQUENCE [LARGE SCALE GENOMIC DNA]</scope>
    <source>
        <strain evidence="4 5">Pan181</strain>
    </source>
</reference>
<dbReference type="PANTHER" id="PTHR43046:SF14">
    <property type="entry name" value="MUTT_NUDIX FAMILY PROTEIN"/>
    <property type="match status" value="1"/>
</dbReference>
<dbReference type="SUPFAM" id="SSF55811">
    <property type="entry name" value="Nudix"/>
    <property type="match status" value="1"/>
</dbReference>
<dbReference type="EMBL" id="CP036278">
    <property type="protein sequence ID" value="QDU54229.1"/>
    <property type="molecule type" value="Genomic_DNA"/>
</dbReference>
<evidence type="ECO:0000256" key="1">
    <source>
        <dbReference type="ARBA" id="ARBA00001946"/>
    </source>
</evidence>
<protein>
    <recommendedName>
        <fullName evidence="3">Nudix hydrolase domain-containing protein</fullName>
    </recommendedName>
</protein>